<feature type="compositionally biased region" description="Low complexity" evidence="1">
    <location>
        <begin position="100"/>
        <end position="109"/>
    </location>
</feature>
<name>A0A9W8J5B7_9AGAR</name>
<feature type="region of interest" description="Disordered" evidence="1">
    <location>
        <begin position="14"/>
        <end position="145"/>
    </location>
</feature>
<dbReference type="EMBL" id="JANBPK010000964">
    <property type="protein sequence ID" value="KAJ2927724.1"/>
    <property type="molecule type" value="Genomic_DNA"/>
</dbReference>
<proteinExistence type="predicted"/>
<dbReference type="OrthoDB" id="3063661at2759"/>
<dbReference type="AlphaFoldDB" id="A0A9W8J5B7"/>
<reference evidence="2" key="1">
    <citation type="submission" date="2022-06" db="EMBL/GenBank/DDBJ databases">
        <title>Genome Sequence of Candolleomyces eurysporus.</title>
        <authorList>
            <person name="Buettner E."/>
        </authorList>
    </citation>
    <scope>NUCLEOTIDE SEQUENCE</scope>
    <source>
        <strain evidence="2">VTCC 930004</strain>
    </source>
</reference>
<gene>
    <name evidence="2" type="ORF">H1R20_g9368</name>
</gene>
<comment type="caution">
    <text evidence="2">The sequence shown here is derived from an EMBL/GenBank/DDBJ whole genome shotgun (WGS) entry which is preliminary data.</text>
</comment>
<organism evidence="2 3">
    <name type="scientific">Candolleomyces eurysporus</name>
    <dbReference type="NCBI Taxonomy" id="2828524"/>
    <lineage>
        <taxon>Eukaryota</taxon>
        <taxon>Fungi</taxon>
        <taxon>Dikarya</taxon>
        <taxon>Basidiomycota</taxon>
        <taxon>Agaricomycotina</taxon>
        <taxon>Agaricomycetes</taxon>
        <taxon>Agaricomycetidae</taxon>
        <taxon>Agaricales</taxon>
        <taxon>Agaricineae</taxon>
        <taxon>Psathyrellaceae</taxon>
        <taxon>Candolleomyces</taxon>
    </lineage>
</organism>
<feature type="compositionally biased region" description="Basic and acidic residues" evidence="1">
    <location>
        <begin position="134"/>
        <end position="145"/>
    </location>
</feature>
<accession>A0A9W8J5B7</accession>
<keyword evidence="3" id="KW-1185">Reference proteome</keyword>
<protein>
    <submittedName>
        <fullName evidence="2">Uncharacterized protein</fullName>
    </submittedName>
</protein>
<feature type="non-terminal residue" evidence="2">
    <location>
        <position position="145"/>
    </location>
</feature>
<dbReference type="Proteomes" id="UP001140091">
    <property type="component" value="Unassembled WGS sequence"/>
</dbReference>
<evidence type="ECO:0000313" key="2">
    <source>
        <dbReference type="EMBL" id="KAJ2927724.1"/>
    </source>
</evidence>
<evidence type="ECO:0000256" key="1">
    <source>
        <dbReference type="SAM" id="MobiDB-lite"/>
    </source>
</evidence>
<feature type="compositionally biased region" description="Low complexity" evidence="1">
    <location>
        <begin position="56"/>
        <end position="66"/>
    </location>
</feature>
<evidence type="ECO:0000313" key="3">
    <source>
        <dbReference type="Proteomes" id="UP001140091"/>
    </source>
</evidence>
<sequence length="145" mass="14582">MVKIVRLRTGIAALMEPNSNSDDSDLVQGTSEERIPSGGQEGSATAPSGAENAIRSSPGAQAMAAPGGSGSGGGRRLEPGIGPEATSSIAFPEPVHYQIPGSSPDPSSSTDNRGPGARQGTLPPPYEAVVATSSDRREEASAAVR</sequence>